<dbReference type="CDD" id="cd18773">
    <property type="entry name" value="PDC1_HK_sensor"/>
    <property type="match status" value="1"/>
</dbReference>
<feature type="transmembrane region" description="Helical" evidence="6">
    <location>
        <begin position="12"/>
        <end position="32"/>
    </location>
</feature>
<sequence length="278" mass="30502">MTKTRFRNSLLAKILSICLMCILVPMLVNLFYTSYSASRALQTEAGNSLSRLAQEKAKQVDSVFNMQFDMSNAMVNELFTVDFFKQLAATNQVDHAKLNELSRYLQKRVPNANGLYENMFFSYHGKVFADGIGGKSVGHVFDKKSEAYYYEELQHPGVHTSNYMYSPVSGRPVIAVANSIMDNSGKKVLSVSVIAVDISKLTQSVVQGTSGQNVGTMILDPSGLVVASDKSGQTLKLNFSKQTGDVKAFYDKMMGQPSGIGYFTIDGVKNIASTVKMA</sequence>
<dbReference type="EMBL" id="CP104064">
    <property type="protein sequence ID" value="WAH36321.1"/>
    <property type="molecule type" value="Genomic_DNA"/>
</dbReference>
<dbReference type="Proteomes" id="UP001164803">
    <property type="component" value="Chromosome"/>
</dbReference>
<comment type="subcellular location">
    <subcellularLocation>
        <location evidence="1">Cell membrane</location>
        <topology evidence="1">Multi-pass membrane protein</topology>
    </subcellularLocation>
</comment>
<gene>
    <name evidence="8" type="ORF">NZD86_19135</name>
</gene>
<name>A0ABY6Z1U6_9BACL</name>
<evidence type="ECO:0000313" key="8">
    <source>
        <dbReference type="EMBL" id="WAH36321.1"/>
    </source>
</evidence>
<keyword evidence="4 6" id="KW-1133">Transmembrane helix</keyword>
<keyword evidence="2" id="KW-1003">Cell membrane</keyword>
<keyword evidence="3 6" id="KW-0812">Transmembrane</keyword>
<protein>
    <submittedName>
        <fullName evidence="8">Cache domain-containing protein</fullName>
    </submittedName>
</protein>
<evidence type="ECO:0000256" key="1">
    <source>
        <dbReference type="ARBA" id="ARBA00004651"/>
    </source>
</evidence>
<evidence type="ECO:0000256" key="3">
    <source>
        <dbReference type="ARBA" id="ARBA00022692"/>
    </source>
</evidence>
<dbReference type="Pfam" id="PF02743">
    <property type="entry name" value="dCache_1"/>
    <property type="match status" value="1"/>
</dbReference>
<keyword evidence="5 6" id="KW-0472">Membrane</keyword>
<organism evidence="8 9">
    <name type="scientific">Alicyclobacillus dauci</name>
    <dbReference type="NCBI Taxonomy" id="1475485"/>
    <lineage>
        <taxon>Bacteria</taxon>
        <taxon>Bacillati</taxon>
        <taxon>Bacillota</taxon>
        <taxon>Bacilli</taxon>
        <taxon>Bacillales</taxon>
        <taxon>Alicyclobacillaceae</taxon>
        <taxon>Alicyclobacillus</taxon>
    </lineage>
</organism>
<feature type="domain" description="Cache" evidence="7">
    <location>
        <begin position="40"/>
        <end position="276"/>
    </location>
</feature>
<evidence type="ECO:0000313" key="9">
    <source>
        <dbReference type="Proteomes" id="UP001164803"/>
    </source>
</evidence>
<keyword evidence="9" id="KW-1185">Reference proteome</keyword>
<dbReference type="Gene3D" id="3.30.450.20">
    <property type="entry name" value="PAS domain"/>
    <property type="match status" value="1"/>
</dbReference>
<dbReference type="RefSeq" id="WP_268043648.1">
    <property type="nucleotide sequence ID" value="NZ_CP104064.1"/>
</dbReference>
<evidence type="ECO:0000256" key="6">
    <source>
        <dbReference type="SAM" id="Phobius"/>
    </source>
</evidence>
<evidence type="ECO:0000259" key="7">
    <source>
        <dbReference type="Pfam" id="PF02743"/>
    </source>
</evidence>
<reference evidence="8" key="1">
    <citation type="submission" date="2022-08" db="EMBL/GenBank/DDBJ databases">
        <title>Alicyclobacillus dauci DSM2870, complete genome.</title>
        <authorList>
            <person name="Wang Q."/>
            <person name="Cai R."/>
            <person name="Wang Z."/>
        </authorList>
    </citation>
    <scope>NUCLEOTIDE SEQUENCE</scope>
    <source>
        <strain evidence="8">DSM 28700</strain>
    </source>
</reference>
<evidence type="ECO:0000256" key="2">
    <source>
        <dbReference type="ARBA" id="ARBA00022475"/>
    </source>
</evidence>
<evidence type="ECO:0000256" key="4">
    <source>
        <dbReference type="ARBA" id="ARBA00022989"/>
    </source>
</evidence>
<dbReference type="InterPro" id="IPR033479">
    <property type="entry name" value="dCache_1"/>
</dbReference>
<accession>A0ABY6Z1U6</accession>
<evidence type="ECO:0000256" key="5">
    <source>
        <dbReference type="ARBA" id="ARBA00023136"/>
    </source>
</evidence>
<proteinExistence type="predicted"/>